<dbReference type="Proteomes" id="UP001270362">
    <property type="component" value="Unassembled WGS sequence"/>
</dbReference>
<proteinExistence type="predicted"/>
<evidence type="ECO:0000259" key="2">
    <source>
        <dbReference type="Pfam" id="PF11443"/>
    </source>
</evidence>
<dbReference type="PANTHER" id="PTHR31373">
    <property type="entry name" value="OS06G0652100 PROTEIN"/>
    <property type="match status" value="1"/>
</dbReference>
<comment type="caution">
    <text evidence="4">The sequence shown here is derived from an EMBL/GenBank/DDBJ whole genome shotgun (WGS) entry which is preliminary data.</text>
</comment>
<dbReference type="PANTHER" id="PTHR31373:SF27">
    <property type="entry name" value="TROVE DOMAIN-CONTAINING PROTEIN"/>
    <property type="match status" value="1"/>
</dbReference>
<accession>A0AAE1C6Z9</accession>
<evidence type="ECO:0000313" key="4">
    <source>
        <dbReference type="EMBL" id="KAK3680914.1"/>
    </source>
</evidence>
<dbReference type="EMBL" id="JAULSO010000009">
    <property type="protein sequence ID" value="KAK3680914.1"/>
    <property type="molecule type" value="Genomic_DNA"/>
</dbReference>
<organism evidence="4 5">
    <name type="scientific">Podospora appendiculata</name>
    <dbReference type="NCBI Taxonomy" id="314037"/>
    <lineage>
        <taxon>Eukaryota</taxon>
        <taxon>Fungi</taxon>
        <taxon>Dikarya</taxon>
        <taxon>Ascomycota</taxon>
        <taxon>Pezizomycotina</taxon>
        <taxon>Sordariomycetes</taxon>
        <taxon>Sordariomycetidae</taxon>
        <taxon>Sordariales</taxon>
        <taxon>Podosporaceae</taxon>
        <taxon>Podospora</taxon>
    </lineage>
</organism>
<dbReference type="InterPro" id="IPR011205">
    <property type="entry name" value="UCP015417_vWA"/>
</dbReference>
<dbReference type="InterPro" id="IPR058580">
    <property type="entry name" value="DUF2828"/>
</dbReference>
<dbReference type="Pfam" id="PF25043">
    <property type="entry name" value="DUF7788"/>
    <property type="match status" value="1"/>
</dbReference>
<dbReference type="AlphaFoldDB" id="A0AAE1C6Z9"/>
<feature type="compositionally biased region" description="Polar residues" evidence="1">
    <location>
        <begin position="98"/>
        <end position="112"/>
    </location>
</feature>
<dbReference type="Pfam" id="PF11443">
    <property type="entry name" value="DUF2828"/>
    <property type="match status" value="1"/>
</dbReference>
<protein>
    <recommendedName>
        <fullName evidence="6">DUF2828 domain-containing protein</fullName>
    </recommendedName>
</protein>
<reference evidence="4" key="1">
    <citation type="journal article" date="2023" name="Mol. Phylogenet. Evol.">
        <title>Genome-scale phylogeny and comparative genomics of the fungal order Sordariales.</title>
        <authorList>
            <person name="Hensen N."/>
            <person name="Bonometti L."/>
            <person name="Westerberg I."/>
            <person name="Brannstrom I.O."/>
            <person name="Guillou S."/>
            <person name="Cros-Aarteil S."/>
            <person name="Calhoun S."/>
            <person name="Haridas S."/>
            <person name="Kuo A."/>
            <person name="Mondo S."/>
            <person name="Pangilinan J."/>
            <person name="Riley R."/>
            <person name="LaButti K."/>
            <person name="Andreopoulos B."/>
            <person name="Lipzen A."/>
            <person name="Chen C."/>
            <person name="Yan M."/>
            <person name="Daum C."/>
            <person name="Ng V."/>
            <person name="Clum A."/>
            <person name="Steindorff A."/>
            <person name="Ohm R.A."/>
            <person name="Martin F."/>
            <person name="Silar P."/>
            <person name="Natvig D.O."/>
            <person name="Lalanne C."/>
            <person name="Gautier V."/>
            <person name="Ament-Velasquez S.L."/>
            <person name="Kruys A."/>
            <person name="Hutchinson M.I."/>
            <person name="Powell A.J."/>
            <person name="Barry K."/>
            <person name="Miller A.N."/>
            <person name="Grigoriev I.V."/>
            <person name="Debuchy R."/>
            <person name="Gladieux P."/>
            <person name="Hiltunen Thoren M."/>
            <person name="Johannesson H."/>
        </authorList>
    </citation>
    <scope>NUCLEOTIDE SEQUENCE</scope>
    <source>
        <strain evidence="4">CBS 314.62</strain>
    </source>
</reference>
<feature type="region of interest" description="Disordered" evidence="1">
    <location>
        <begin position="79"/>
        <end position="128"/>
    </location>
</feature>
<evidence type="ECO:0008006" key="6">
    <source>
        <dbReference type="Google" id="ProtNLM"/>
    </source>
</evidence>
<reference evidence="4" key="2">
    <citation type="submission" date="2023-06" db="EMBL/GenBank/DDBJ databases">
        <authorList>
            <consortium name="Lawrence Berkeley National Laboratory"/>
            <person name="Haridas S."/>
            <person name="Hensen N."/>
            <person name="Bonometti L."/>
            <person name="Westerberg I."/>
            <person name="Brannstrom I.O."/>
            <person name="Guillou S."/>
            <person name="Cros-Aarteil S."/>
            <person name="Calhoun S."/>
            <person name="Kuo A."/>
            <person name="Mondo S."/>
            <person name="Pangilinan J."/>
            <person name="Riley R."/>
            <person name="Labutti K."/>
            <person name="Andreopoulos B."/>
            <person name="Lipzen A."/>
            <person name="Chen C."/>
            <person name="Yanf M."/>
            <person name="Daum C."/>
            <person name="Ng V."/>
            <person name="Clum A."/>
            <person name="Steindorff A."/>
            <person name="Ohm R."/>
            <person name="Martin F."/>
            <person name="Silar P."/>
            <person name="Natvig D."/>
            <person name="Lalanne C."/>
            <person name="Gautier V."/>
            <person name="Ament-Velasquez S.L."/>
            <person name="Kruys A."/>
            <person name="Hutchinson M.I."/>
            <person name="Powell A.J."/>
            <person name="Barry K."/>
            <person name="Miller A.N."/>
            <person name="Grigoriev I.V."/>
            <person name="Debuchy R."/>
            <person name="Gladieux P."/>
            <person name="Thoren M.H."/>
            <person name="Johannesson H."/>
        </authorList>
    </citation>
    <scope>NUCLEOTIDE SEQUENCE</scope>
    <source>
        <strain evidence="4">CBS 314.62</strain>
    </source>
</reference>
<evidence type="ECO:0000259" key="3">
    <source>
        <dbReference type="Pfam" id="PF25043"/>
    </source>
</evidence>
<evidence type="ECO:0000256" key="1">
    <source>
        <dbReference type="SAM" id="MobiDB-lite"/>
    </source>
</evidence>
<feature type="compositionally biased region" description="Basic and acidic residues" evidence="1">
    <location>
        <begin position="87"/>
        <end position="97"/>
    </location>
</feature>
<feature type="domain" description="DUF2828" evidence="2">
    <location>
        <begin position="129"/>
        <end position="545"/>
    </location>
</feature>
<sequence length="809" mass="88747">MATQEQAKDQACFLKANCLVAWPQSDALALSPAEFYAYLAKLLKGPTVADKNDDVALMAVVPVPGGTIAEQFDPLKRADDSVSNTAEDSKLSTESHTLDNASSVGEQLSADTDSTEDAQPGNTDNLMLTENGDVAFRSTQSALVDLFYELEEVVSGPRLRELLNAAWKDDPLVALKIIFNSRSIHLGKGSRSSFYRCAGWLAEQHPLTLIANLRWLSRPVIQKKLEKKDEDLADLVVVEPEKDESDVTRFDVRNGVAHGYWKDLLNILALSVNKRLTVLANPADILNVAREKSGTHKDTPDAAKVNRQALKATRHTTAVDAFLNDPIHQALHLAITCLFAEQLKSDIALLRSKDSKAKKGISLCAKWAPSTARFHDNNTFIVSSIAEMLYPAELFTGIIATTGNVANDRTLYLRHAREAYRRDIAALRKHLDIVERNISAKTFSDIHYERVPSVAMKNYSTLFVTKDTDRFESYIDKVAAGTSQISGAVLLPSALIKAVRGGGSNVSGKSSYKRILNSRMSAIQEKVVDGQWGALVQRIKDSGTMASSVAVCDVSGSMLNPTFADGTCPMDSAIGLSLLIAEAAKPPHGGAIITFSATPAMHTVDLTQTLREKYDALTKAQWGMNTDFEAVFTKLILPNAVEAHLPKEDMIKRVFVFSDMQFDEANREEWDDQGPGARRDWYTCYERIEAAFKSAGYDVPELVFWNLAGGRAGYAADVVADGDPVAPKPAEADTKGVALVSGYSQGMLKTFLFDEDAEEEEGERDVVMEDEDGEEGVVEVRREVTNMTPLNVVMKAVKHKAYDMLRVID</sequence>
<gene>
    <name evidence="4" type="ORF">B0T22DRAFT_474364</name>
</gene>
<dbReference type="InterPro" id="IPR056690">
    <property type="entry name" value="DUF7788"/>
</dbReference>
<feature type="domain" description="DUF7788" evidence="3">
    <location>
        <begin position="547"/>
        <end position="797"/>
    </location>
</feature>
<keyword evidence="5" id="KW-1185">Reference proteome</keyword>
<name>A0AAE1C6Z9_9PEZI</name>
<evidence type="ECO:0000313" key="5">
    <source>
        <dbReference type="Proteomes" id="UP001270362"/>
    </source>
</evidence>